<protein>
    <recommendedName>
        <fullName evidence="3">Acyl-CoA dehydrogenase, N-terminal domain protein</fullName>
    </recommendedName>
</protein>
<dbReference type="GO" id="GO:0050660">
    <property type="term" value="F:flavin adenine dinucleotide binding"/>
    <property type="evidence" value="ECO:0007669"/>
    <property type="project" value="InterPro"/>
</dbReference>
<comment type="caution">
    <text evidence="1">The sequence shown here is derived from an EMBL/GenBank/DDBJ whole genome shotgun (WGS) entry which is preliminary data.</text>
</comment>
<evidence type="ECO:0008006" key="3">
    <source>
        <dbReference type="Google" id="ProtNLM"/>
    </source>
</evidence>
<dbReference type="Gene3D" id="1.10.540.10">
    <property type="entry name" value="Acyl-CoA dehydrogenase/oxidase, N-terminal domain"/>
    <property type="match status" value="1"/>
</dbReference>
<dbReference type="Proteomes" id="UP000012089">
    <property type="component" value="Unassembled WGS sequence"/>
</dbReference>
<evidence type="ECO:0000313" key="1">
    <source>
        <dbReference type="EMBL" id="EMM97112.1"/>
    </source>
</evidence>
<name>M6HP19_LEPIR</name>
<evidence type="ECO:0000313" key="2">
    <source>
        <dbReference type="Proteomes" id="UP000012089"/>
    </source>
</evidence>
<reference evidence="1 2" key="1">
    <citation type="submission" date="2013-01" db="EMBL/GenBank/DDBJ databases">
        <authorList>
            <person name="Harkins D.M."/>
            <person name="Durkin A.S."/>
            <person name="Brinkac L.M."/>
            <person name="Haft D.H."/>
            <person name="Selengut J.D."/>
            <person name="Sanka R."/>
            <person name="DePew J."/>
            <person name="Purushe J."/>
            <person name="Tulsiani S.M."/>
            <person name="Graham G.C."/>
            <person name="Burns M.-A."/>
            <person name="Dohnt M.F."/>
            <person name="Smythe L.D."/>
            <person name="McKay D.B."/>
            <person name="Craig S.B."/>
            <person name="Vinetz J.M."/>
            <person name="Sutton G.G."/>
            <person name="Nierman W.C."/>
            <person name="Fouts D.E."/>
        </authorList>
    </citation>
    <scope>NUCLEOTIDE SEQUENCE [LARGE SCALE GENOMIC DNA]</scope>
    <source>
        <strain evidence="1 2">LT2156</strain>
    </source>
</reference>
<dbReference type="EMBL" id="AFMF02000018">
    <property type="protein sequence ID" value="EMM97112.1"/>
    <property type="molecule type" value="Genomic_DNA"/>
</dbReference>
<accession>M6HP19</accession>
<dbReference type="AlphaFoldDB" id="M6HP19"/>
<dbReference type="GO" id="GO:0016627">
    <property type="term" value="F:oxidoreductase activity, acting on the CH-CH group of donors"/>
    <property type="evidence" value="ECO:0007669"/>
    <property type="project" value="InterPro"/>
</dbReference>
<gene>
    <name evidence="1" type="ORF">LEP1GSC158_3302</name>
</gene>
<dbReference type="InterPro" id="IPR037069">
    <property type="entry name" value="AcylCoA_DH/ox_N_sf"/>
</dbReference>
<proteinExistence type="predicted"/>
<sequence length="68" mass="8221">MDFTIPQEVEEIKKRVRDFVDNFAIPAEIHYDYDHGRMPEKITEELRKKLRISDFGLPIFQNRKEDLV</sequence>
<organism evidence="1 2">
    <name type="scientific">Leptospira interrogans serovar Zanoni str. LT2156</name>
    <dbReference type="NCBI Taxonomy" id="1001601"/>
    <lineage>
        <taxon>Bacteria</taxon>
        <taxon>Pseudomonadati</taxon>
        <taxon>Spirochaetota</taxon>
        <taxon>Spirochaetia</taxon>
        <taxon>Leptospirales</taxon>
        <taxon>Leptospiraceae</taxon>
        <taxon>Leptospira</taxon>
    </lineage>
</organism>